<evidence type="ECO:0000259" key="8">
    <source>
        <dbReference type="Pfam" id="PF01416"/>
    </source>
</evidence>
<organism evidence="9 10">
    <name type="scientific">Campylobacter mucosalis CCUG 21559</name>
    <dbReference type="NCBI Taxonomy" id="1032067"/>
    <lineage>
        <taxon>Bacteria</taxon>
        <taxon>Pseudomonadati</taxon>
        <taxon>Campylobacterota</taxon>
        <taxon>Epsilonproteobacteria</taxon>
        <taxon>Campylobacterales</taxon>
        <taxon>Campylobacteraceae</taxon>
        <taxon>Campylobacter</taxon>
    </lineage>
</organism>
<evidence type="ECO:0000256" key="4">
    <source>
        <dbReference type="HAMAP-Rule" id="MF_00171"/>
    </source>
</evidence>
<evidence type="ECO:0000256" key="1">
    <source>
        <dbReference type="ARBA" id="ARBA00009375"/>
    </source>
</evidence>
<evidence type="ECO:0000256" key="2">
    <source>
        <dbReference type="ARBA" id="ARBA00022694"/>
    </source>
</evidence>
<keyword evidence="2 4" id="KW-0819">tRNA processing</keyword>
<name>A0A6G5QHM9_9BACT</name>
<dbReference type="GO" id="GO:0160147">
    <property type="term" value="F:tRNA pseudouridine(38-40) synthase activity"/>
    <property type="evidence" value="ECO:0007669"/>
    <property type="project" value="UniProtKB-EC"/>
</dbReference>
<proteinExistence type="inferred from homology"/>
<dbReference type="NCBIfam" id="TIGR00071">
    <property type="entry name" value="hisT_truA"/>
    <property type="match status" value="1"/>
</dbReference>
<dbReference type="Gene3D" id="3.30.70.660">
    <property type="entry name" value="Pseudouridine synthase I, catalytic domain, C-terminal subdomain"/>
    <property type="match status" value="1"/>
</dbReference>
<feature type="domain" description="Pseudouridine synthase I TruA alpha/beta" evidence="8">
    <location>
        <begin position="143"/>
        <end position="240"/>
    </location>
</feature>
<comment type="catalytic activity">
    <reaction evidence="4 7">
        <text>uridine(38/39/40) in tRNA = pseudouridine(38/39/40) in tRNA</text>
        <dbReference type="Rhea" id="RHEA:22376"/>
        <dbReference type="Rhea" id="RHEA-COMP:10085"/>
        <dbReference type="Rhea" id="RHEA-COMP:10087"/>
        <dbReference type="ChEBI" id="CHEBI:65314"/>
        <dbReference type="ChEBI" id="CHEBI:65315"/>
        <dbReference type="EC" id="5.4.99.12"/>
    </reaction>
</comment>
<keyword evidence="10" id="KW-1185">Reference proteome</keyword>
<reference evidence="9 10" key="1">
    <citation type="submission" date="2016-07" db="EMBL/GenBank/DDBJ databases">
        <title>Comparative genomics of the Campylobacter concisus group.</title>
        <authorList>
            <person name="Miller W.G."/>
            <person name="Yee E."/>
            <person name="Chapman M.H."/>
            <person name="Huynh S."/>
            <person name="Bono J.L."/>
            <person name="On S.L.W."/>
            <person name="StLeger J."/>
            <person name="Foster G."/>
            <person name="Parker C.T."/>
        </authorList>
    </citation>
    <scope>NUCLEOTIDE SEQUENCE [LARGE SCALE GENOMIC DNA]</scope>
    <source>
        <strain evidence="9 10">CCUG 21559</strain>
    </source>
</reference>
<dbReference type="RefSeq" id="WP_171993899.1">
    <property type="nucleotide sequence ID" value="NZ_CP012542.1"/>
</dbReference>
<comment type="subunit">
    <text evidence="4">Homodimer.</text>
</comment>
<dbReference type="InterPro" id="IPR020097">
    <property type="entry name" value="PsdUridine_synth_TruA_a/b_dom"/>
</dbReference>
<evidence type="ECO:0000256" key="6">
    <source>
        <dbReference type="PIRSR" id="PIRSR001430-2"/>
    </source>
</evidence>
<dbReference type="EC" id="5.4.99.12" evidence="4"/>
<evidence type="ECO:0000256" key="5">
    <source>
        <dbReference type="PIRSR" id="PIRSR001430-1"/>
    </source>
</evidence>
<dbReference type="Gene3D" id="3.30.70.580">
    <property type="entry name" value="Pseudouridine synthase I, catalytic domain, N-terminal subdomain"/>
    <property type="match status" value="1"/>
</dbReference>
<dbReference type="PANTHER" id="PTHR11142:SF0">
    <property type="entry name" value="TRNA PSEUDOURIDINE SYNTHASE-LIKE 1"/>
    <property type="match status" value="1"/>
</dbReference>
<feature type="binding site" evidence="4 6">
    <location>
        <position position="109"/>
    </location>
    <ligand>
        <name>substrate</name>
    </ligand>
</feature>
<comment type="caution">
    <text evidence="4">Lacks conserved residue(s) required for the propagation of feature annotation.</text>
</comment>
<dbReference type="CDD" id="cd02570">
    <property type="entry name" value="PseudoU_synth_EcTruA"/>
    <property type="match status" value="1"/>
</dbReference>
<dbReference type="PIRSF" id="PIRSF001430">
    <property type="entry name" value="tRNA_psdUrid_synth"/>
    <property type="match status" value="1"/>
</dbReference>
<dbReference type="InterPro" id="IPR020103">
    <property type="entry name" value="PsdUridine_synth_cat_dom_sf"/>
</dbReference>
<dbReference type="EMBL" id="CP012542">
    <property type="protein sequence ID" value="QCD45006.1"/>
    <property type="molecule type" value="Genomic_DNA"/>
</dbReference>
<dbReference type="SUPFAM" id="SSF55120">
    <property type="entry name" value="Pseudouridine synthase"/>
    <property type="match status" value="1"/>
</dbReference>
<dbReference type="Proteomes" id="UP000503264">
    <property type="component" value="Chromosome"/>
</dbReference>
<dbReference type="AlphaFoldDB" id="A0A6G5QHM9"/>
<dbReference type="InterPro" id="IPR001406">
    <property type="entry name" value="PsdUridine_synth_TruA"/>
</dbReference>
<evidence type="ECO:0000313" key="10">
    <source>
        <dbReference type="Proteomes" id="UP000503264"/>
    </source>
</evidence>
<keyword evidence="3 4" id="KW-0413">Isomerase</keyword>
<evidence type="ECO:0000256" key="3">
    <source>
        <dbReference type="ARBA" id="ARBA00023235"/>
    </source>
</evidence>
<evidence type="ECO:0000313" key="9">
    <source>
        <dbReference type="EMBL" id="QCD45006.1"/>
    </source>
</evidence>
<dbReference type="HAMAP" id="MF_00171">
    <property type="entry name" value="TruA"/>
    <property type="match status" value="1"/>
</dbReference>
<feature type="domain" description="Pseudouridine synthase I TruA alpha/beta" evidence="8">
    <location>
        <begin position="7"/>
        <end position="103"/>
    </location>
</feature>
<accession>A0A6G5QHM9</accession>
<dbReference type="InterPro" id="IPR020095">
    <property type="entry name" value="PsdUridine_synth_TruA_C"/>
</dbReference>
<comment type="function">
    <text evidence="4">Formation of pseudouridine at positions 38, 39 and 40 in the anticodon stem and loop of transfer RNAs.</text>
</comment>
<dbReference type="InterPro" id="IPR020094">
    <property type="entry name" value="TruA/RsuA/RluB/E/F_N"/>
</dbReference>
<dbReference type="Pfam" id="PF01416">
    <property type="entry name" value="PseudoU_synth_1"/>
    <property type="match status" value="2"/>
</dbReference>
<gene>
    <name evidence="4 9" type="primary">truA</name>
    <name evidence="9" type="ORF">CMUC_1240</name>
</gene>
<protein>
    <recommendedName>
        <fullName evidence="4">tRNA pseudouridine synthase A</fullName>
        <ecNumber evidence="4">5.4.99.12</ecNumber>
    </recommendedName>
    <alternativeName>
        <fullName evidence="4">tRNA pseudouridine(38-40) synthase</fullName>
    </alternativeName>
    <alternativeName>
        <fullName evidence="4">tRNA pseudouridylate synthase I</fullName>
    </alternativeName>
    <alternativeName>
        <fullName evidence="4">tRNA-uridine isomerase I</fullName>
    </alternativeName>
</protein>
<feature type="active site" description="Nucleophile" evidence="4 5">
    <location>
        <position position="50"/>
    </location>
</feature>
<dbReference type="PANTHER" id="PTHR11142">
    <property type="entry name" value="PSEUDOURIDYLATE SYNTHASE"/>
    <property type="match status" value="1"/>
</dbReference>
<dbReference type="GO" id="GO:0003723">
    <property type="term" value="F:RNA binding"/>
    <property type="evidence" value="ECO:0007669"/>
    <property type="project" value="InterPro"/>
</dbReference>
<comment type="similarity">
    <text evidence="1 4 7">Belongs to the tRNA pseudouridine synthase TruA family.</text>
</comment>
<evidence type="ECO:0000256" key="7">
    <source>
        <dbReference type="RuleBase" id="RU003792"/>
    </source>
</evidence>
<dbReference type="GO" id="GO:0031119">
    <property type="term" value="P:tRNA pseudouridine synthesis"/>
    <property type="evidence" value="ECO:0007669"/>
    <property type="project" value="UniProtKB-UniRule"/>
</dbReference>
<sequence length="241" mass="27869">MKIQLIFSYDGSKFQGSQTQPHENGVEDALKRALSHVGIFSKITSSGRTDKDVHANNQSTSVECGEHFSDLERLKSLINRHARPHINVKFIRRVSDDFQPRFDAISRSYRYVISHDEFSVFRANYELFLPKFDVKKANELLSLFIGRHDFSSFMKVGSDTKNPVREIYKAFCYEYKNKTIIVFKANGFLRAQVRLMVAAVLKGLKHKNANELIKKQLENQAIFTRMPAPAQGLYLNRVHYF</sequence>